<gene>
    <name evidence="10" type="ORF">QYE76_018752</name>
</gene>
<comment type="caution">
    <text evidence="10">The sequence shown here is derived from an EMBL/GenBank/DDBJ whole genome shotgun (WGS) entry which is preliminary data.</text>
</comment>
<dbReference type="InterPro" id="IPR029071">
    <property type="entry name" value="Ubiquitin-like_domsf"/>
</dbReference>
<dbReference type="FunFam" id="3.10.20.90:FF:000469">
    <property type="entry name" value="Polyubiquitin-C"/>
    <property type="match status" value="1"/>
</dbReference>
<protein>
    <recommendedName>
        <fullName evidence="9">Ubiquitin-like domain-containing protein</fullName>
    </recommendedName>
</protein>
<proteinExistence type="inferred from homology"/>
<dbReference type="FunFam" id="3.10.20.90:FF:000222">
    <property type="entry name" value="Polyubiquitin 5"/>
    <property type="match status" value="1"/>
</dbReference>
<dbReference type="GO" id="GO:0005634">
    <property type="term" value="C:nucleus"/>
    <property type="evidence" value="ECO:0007669"/>
    <property type="project" value="UniProtKB-SubCell"/>
</dbReference>
<evidence type="ECO:0000256" key="2">
    <source>
        <dbReference type="ARBA" id="ARBA00004496"/>
    </source>
</evidence>
<evidence type="ECO:0000256" key="1">
    <source>
        <dbReference type="ARBA" id="ARBA00004123"/>
    </source>
</evidence>
<evidence type="ECO:0000313" key="10">
    <source>
        <dbReference type="EMBL" id="KAK1603254.1"/>
    </source>
</evidence>
<dbReference type="AlphaFoldDB" id="A0AAD8QLG0"/>
<evidence type="ECO:0000256" key="4">
    <source>
        <dbReference type="ARBA" id="ARBA00022490"/>
    </source>
</evidence>
<dbReference type="GO" id="GO:0003729">
    <property type="term" value="F:mRNA binding"/>
    <property type="evidence" value="ECO:0007669"/>
    <property type="project" value="UniProtKB-ARBA"/>
</dbReference>
<dbReference type="SMART" id="SM00213">
    <property type="entry name" value="UBQ"/>
    <property type="match status" value="2"/>
</dbReference>
<name>A0AAD8QLG0_LOLMU</name>
<dbReference type="InterPro" id="IPR000626">
    <property type="entry name" value="Ubiquitin-like_dom"/>
</dbReference>
<dbReference type="EMBL" id="JAUUTY010000088">
    <property type="protein sequence ID" value="KAK1603254.1"/>
    <property type="molecule type" value="Genomic_DNA"/>
</dbReference>
<feature type="domain" description="Ubiquitin-like" evidence="9">
    <location>
        <begin position="72"/>
        <end position="147"/>
    </location>
</feature>
<keyword evidence="6" id="KW-0677">Repeat</keyword>
<evidence type="ECO:0000313" key="11">
    <source>
        <dbReference type="Proteomes" id="UP001231189"/>
    </source>
</evidence>
<dbReference type="GO" id="GO:0005737">
    <property type="term" value="C:cytoplasm"/>
    <property type="evidence" value="ECO:0007669"/>
    <property type="project" value="UniProtKB-SubCell"/>
</dbReference>
<evidence type="ECO:0000256" key="3">
    <source>
        <dbReference type="ARBA" id="ARBA00008430"/>
    </source>
</evidence>
<keyword evidence="5" id="KW-1017">Isopeptide bond</keyword>
<comment type="similarity">
    <text evidence="3">Belongs to the ubiquitin family.</text>
</comment>
<keyword evidence="8" id="KW-0539">Nucleus</keyword>
<evidence type="ECO:0000256" key="5">
    <source>
        <dbReference type="ARBA" id="ARBA00022499"/>
    </source>
</evidence>
<dbReference type="InterPro" id="IPR019956">
    <property type="entry name" value="Ubiquitin_dom"/>
</dbReference>
<dbReference type="PRINTS" id="PR00348">
    <property type="entry name" value="UBIQUITIN"/>
</dbReference>
<evidence type="ECO:0000256" key="8">
    <source>
        <dbReference type="ARBA" id="ARBA00023242"/>
    </source>
</evidence>
<dbReference type="InterPro" id="IPR050158">
    <property type="entry name" value="Ubiquitin_ubiquitin-like"/>
</dbReference>
<sequence>MKIFVKTLAGKTMSVMVDPSDTINVVKAKIQDQERLLFGGQELDDRRTVADYGIQDESSLDLDLRRPKRRKMQIFVKGLTGKTRTLRVEELDTVESVKAMIQEVEGAPVSEQRLLFGGGQMEDGRTLKDYGIAKESTIHLCLRLRSCVKCPVQT</sequence>
<organism evidence="10 11">
    <name type="scientific">Lolium multiflorum</name>
    <name type="common">Italian ryegrass</name>
    <name type="synonym">Lolium perenne subsp. multiflorum</name>
    <dbReference type="NCBI Taxonomy" id="4521"/>
    <lineage>
        <taxon>Eukaryota</taxon>
        <taxon>Viridiplantae</taxon>
        <taxon>Streptophyta</taxon>
        <taxon>Embryophyta</taxon>
        <taxon>Tracheophyta</taxon>
        <taxon>Spermatophyta</taxon>
        <taxon>Magnoliopsida</taxon>
        <taxon>Liliopsida</taxon>
        <taxon>Poales</taxon>
        <taxon>Poaceae</taxon>
        <taxon>BOP clade</taxon>
        <taxon>Pooideae</taxon>
        <taxon>Poodae</taxon>
        <taxon>Poeae</taxon>
        <taxon>Poeae Chloroplast Group 2 (Poeae type)</taxon>
        <taxon>Loliodinae</taxon>
        <taxon>Loliinae</taxon>
        <taxon>Lolium</taxon>
    </lineage>
</organism>
<reference evidence="10" key="1">
    <citation type="submission" date="2023-07" db="EMBL/GenBank/DDBJ databases">
        <title>A chromosome-level genome assembly of Lolium multiflorum.</title>
        <authorList>
            <person name="Chen Y."/>
            <person name="Copetti D."/>
            <person name="Kolliker R."/>
            <person name="Studer B."/>
        </authorList>
    </citation>
    <scope>NUCLEOTIDE SEQUENCE</scope>
    <source>
        <strain evidence="10">02402/16</strain>
        <tissue evidence="10">Leaf</tissue>
    </source>
</reference>
<comment type="subcellular location">
    <subcellularLocation>
        <location evidence="2">Cytoplasm</location>
    </subcellularLocation>
    <subcellularLocation>
        <location evidence="1">Nucleus</location>
    </subcellularLocation>
</comment>
<dbReference type="PROSITE" id="PS50053">
    <property type="entry name" value="UBIQUITIN_2"/>
    <property type="match status" value="2"/>
</dbReference>
<dbReference type="Proteomes" id="UP001231189">
    <property type="component" value="Unassembled WGS sequence"/>
</dbReference>
<keyword evidence="11" id="KW-1185">Reference proteome</keyword>
<evidence type="ECO:0000256" key="6">
    <source>
        <dbReference type="ARBA" id="ARBA00022737"/>
    </source>
</evidence>
<accession>A0AAD8QLG0</accession>
<dbReference type="SUPFAM" id="SSF54236">
    <property type="entry name" value="Ubiquitin-like"/>
    <property type="match status" value="2"/>
</dbReference>
<keyword evidence="4" id="KW-0963">Cytoplasm</keyword>
<keyword evidence="7" id="KW-0832">Ubl conjugation</keyword>
<dbReference type="Gene3D" id="3.10.20.90">
    <property type="entry name" value="Phosphatidylinositol 3-kinase Catalytic Subunit, Chain A, domain 1"/>
    <property type="match status" value="2"/>
</dbReference>
<feature type="domain" description="Ubiquitin-like" evidence="9">
    <location>
        <begin position="1"/>
        <end position="69"/>
    </location>
</feature>
<dbReference type="PANTHER" id="PTHR10666">
    <property type="entry name" value="UBIQUITIN"/>
    <property type="match status" value="1"/>
</dbReference>
<evidence type="ECO:0000259" key="9">
    <source>
        <dbReference type="PROSITE" id="PS50053"/>
    </source>
</evidence>
<evidence type="ECO:0000256" key="7">
    <source>
        <dbReference type="ARBA" id="ARBA00022843"/>
    </source>
</evidence>
<dbReference type="Pfam" id="PF00240">
    <property type="entry name" value="ubiquitin"/>
    <property type="match status" value="2"/>
</dbReference>